<dbReference type="EMBL" id="CM032187">
    <property type="protein sequence ID" value="KAG7089705.1"/>
    <property type="molecule type" value="Genomic_DNA"/>
</dbReference>
<dbReference type="PROSITE" id="PS50235">
    <property type="entry name" value="USP_3"/>
    <property type="match status" value="1"/>
</dbReference>
<comment type="catalytic activity">
    <reaction evidence="1 6">
        <text>Thiol-dependent hydrolysis of ester, thioester, amide, peptide and isopeptide bonds formed by the C-terminal Gly of ubiquitin (a 76-residue protein attached to proteins as an intracellular targeting signal).</text>
        <dbReference type="EC" id="3.4.19.12"/>
    </reaction>
</comment>
<dbReference type="RefSeq" id="XP_043006175.1">
    <property type="nucleotide sequence ID" value="XM_043156389.1"/>
</dbReference>
<name>A0A9P7UQ48_9AGAR</name>
<keyword evidence="3 6" id="KW-0833">Ubl conjugation pathway</keyword>
<keyword evidence="4 6" id="KW-0378">Hydrolase</keyword>
<evidence type="ECO:0000256" key="3">
    <source>
        <dbReference type="ARBA" id="ARBA00022786"/>
    </source>
</evidence>
<dbReference type="EC" id="3.4.19.12" evidence="6"/>
<keyword evidence="10" id="KW-1185">Reference proteome</keyword>
<dbReference type="OrthoDB" id="429671at2759"/>
<dbReference type="AlphaFoldDB" id="A0A9P7UQ48"/>
<feature type="domain" description="USP" evidence="8">
    <location>
        <begin position="168"/>
        <end position="586"/>
    </location>
</feature>
<dbReference type="PROSITE" id="PS00973">
    <property type="entry name" value="USP_2"/>
    <property type="match status" value="1"/>
</dbReference>
<organism evidence="9 10">
    <name type="scientific">Marasmius oreades</name>
    <name type="common">fairy-ring Marasmius</name>
    <dbReference type="NCBI Taxonomy" id="181124"/>
    <lineage>
        <taxon>Eukaryota</taxon>
        <taxon>Fungi</taxon>
        <taxon>Dikarya</taxon>
        <taxon>Basidiomycota</taxon>
        <taxon>Agaricomycotina</taxon>
        <taxon>Agaricomycetes</taxon>
        <taxon>Agaricomycetidae</taxon>
        <taxon>Agaricales</taxon>
        <taxon>Marasmiineae</taxon>
        <taxon>Marasmiaceae</taxon>
        <taxon>Marasmius</taxon>
    </lineage>
</organism>
<dbReference type="PROSITE" id="PS00972">
    <property type="entry name" value="USP_1"/>
    <property type="match status" value="1"/>
</dbReference>
<evidence type="ECO:0000256" key="2">
    <source>
        <dbReference type="ARBA" id="ARBA00022670"/>
    </source>
</evidence>
<keyword evidence="5 6" id="KW-0788">Thiol protease</keyword>
<dbReference type="InterPro" id="IPR028889">
    <property type="entry name" value="USP"/>
</dbReference>
<evidence type="ECO:0000256" key="4">
    <source>
        <dbReference type="ARBA" id="ARBA00022801"/>
    </source>
</evidence>
<evidence type="ECO:0000256" key="7">
    <source>
        <dbReference type="SAM" id="MobiDB-lite"/>
    </source>
</evidence>
<dbReference type="Pfam" id="PF00443">
    <property type="entry name" value="UCH"/>
    <property type="match status" value="1"/>
</dbReference>
<comment type="similarity">
    <text evidence="6">Belongs to the peptidase C19 family.</text>
</comment>
<feature type="region of interest" description="Disordered" evidence="7">
    <location>
        <begin position="1"/>
        <end position="114"/>
    </location>
</feature>
<evidence type="ECO:0000313" key="9">
    <source>
        <dbReference type="EMBL" id="KAG7089705.1"/>
    </source>
</evidence>
<dbReference type="GeneID" id="66080435"/>
<evidence type="ECO:0000256" key="5">
    <source>
        <dbReference type="ARBA" id="ARBA00022807"/>
    </source>
</evidence>
<feature type="compositionally biased region" description="Low complexity" evidence="7">
    <location>
        <begin position="49"/>
        <end position="87"/>
    </location>
</feature>
<keyword evidence="2 6" id="KW-0645">Protease</keyword>
<dbReference type="GO" id="GO:0004843">
    <property type="term" value="F:cysteine-type deubiquitinase activity"/>
    <property type="evidence" value="ECO:0007669"/>
    <property type="project" value="UniProtKB-UniRule"/>
</dbReference>
<sequence length="587" mass="64280">MSSPPQWAVWSRRPRDPTNAPSLIFSLKANPPHRILQYALPDPTPPASPELSPLNLSPEELSSGDSEITTTVPTSPASVSTSVSQPKEPSPPPKKSWASLLQPSASSSGSGKNQLPTSSIVGFSIPASETSASAAPSIAPVSTTKKAALSALLGGATSNASEIHIRPRGLTNTGNMCFANSVLQVLLYCEPFWRFFRQLDGLLPSIGGSEETTLLRATADFIRDFLPPTEQNSSQDSNVKVNGTRSKGKEKEIQSEEWEELDAFIPNYIYDALKSKKRFESLMGSGTGGNNGYQGQEDAEEFLGFYLDTLEEELLALSERISPTRSRSSAGAVEEHEENCPPENEDGWLEVGKKNRTIVTRTIKSAESPISRLFGGKFRSTLRSPGQKDSVVIEDWRSLRVDIQADSIHSIEDALSHISDPQAIQRSHPTLQDTMIDASQQILIEALPLVLVVHLKRFCYDVGAGGVMKVAKQVTFQEELVISGDVLTPAARGKKRPTRFKLFGVIYHHGVSASGGHYTLDVLHSSRFPSRITTKANEQACPREGWIRIDDELVSDIRHADIFASSAFERDDAASRCAYMLFYKRIR</sequence>
<dbReference type="GO" id="GO:0016579">
    <property type="term" value="P:protein deubiquitination"/>
    <property type="evidence" value="ECO:0007669"/>
    <property type="project" value="InterPro"/>
</dbReference>
<evidence type="ECO:0000256" key="6">
    <source>
        <dbReference type="RuleBase" id="RU366025"/>
    </source>
</evidence>
<proteinExistence type="inferred from homology"/>
<dbReference type="CDD" id="cd02257">
    <property type="entry name" value="Peptidase_C19"/>
    <property type="match status" value="1"/>
</dbReference>
<evidence type="ECO:0000256" key="1">
    <source>
        <dbReference type="ARBA" id="ARBA00000707"/>
    </source>
</evidence>
<dbReference type="SUPFAM" id="SSF54001">
    <property type="entry name" value="Cysteine proteinases"/>
    <property type="match status" value="1"/>
</dbReference>
<dbReference type="PANTHER" id="PTHR24006">
    <property type="entry name" value="UBIQUITIN CARBOXYL-TERMINAL HYDROLASE"/>
    <property type="match status" value="1"/>
</dbReference>
<dbReference type="KEGG" id="more:E1B28_011360"/>
<accession>A0A9P7UQ48</accession>
<gene>
    <name evidence="9" type="ORF">E1B28_011360</name>
</gene>
<dbReference type="GO" id="GO:0005634">
    <property type="term" value="C:nucleus"/>
    <property type="evidence" value="ECO:0007669"/>
    <property type="project" value="TreeGrafter"/>
</dbReference>
<dbReference type="Gene3D" id="3.90.70.10">
    <property type="entry name" value="Cysteine proteinases"/>
    <property type="match status" value="1"/>
</dbReference>
<reference evidence="9" key="1">
    <citation type="journal article" date="2021" name="Genome Biol. Evol.">
        <title>The assembled and annotated genome of the fairy-ring fungus Marasmius oreades.</title>
        <authorList>
            <person name="Hiltunen M."/>
            <person name="Ament-Velasquez S.L."/>
            <person name="Johannesson H."/>
        </authorList>
    </citation>
    <scope>NUCLEOTIDE SEQUENCE</scope>
    <source>
        <strain evidence="9">03SP1</strain>
    </source>
</reference>
<dbReference type="Proteomes" id="UP001049176">
    <property type="component" value="Chromosome 7"/>
</dbReference>
<feature type="compositionally biased region" description="Polar residues" evidence="7">
    <location>
        <begin position="229"/>
        <end position="245"/>
    </location>
</feature>
<dbReference type="GO" id="GO:0005829">
    <property type="term" value="C:cytosol"/>
    <property type="evidence" value="ECO:0007669"/>
    <property type="project" value="TreeGrafter"/>
</dbReference>
<feature type="region of interest" description="Disordered" evidence="7">
    <location>
        <begin position="226"/>
        <end position="253"/>
    </location>
</feature>
<evidence type="ECO:0000259" key="8">
    <source>
        <dbReference type="PROSITE" id="PS50235"/>
    </source>
</evidence>
<evidence type="ECO:0000313" key="10">
    <source>
        <dbReference type="Proteomes" id="UP001049176"/>
    </source>
</evidence>
<feature type="compositionally biased region" description="Low complexity" evidence="7">
    <location>
        <begin position="95"/>
        <end position="111"/>
    </location>
</feature>
<dbReference type="InterPro" id="IPR050164">
    <property type="entry name" value="Peptidase_C19"/>
</dbReference>
<dbReference type="InterPro" id="IPR038765">
    <property type="entry name" value="Papain-like_cys_pep_sf"/>
</dbReference>
<dbReference type="GO" id="GO:0006508">
    <property type="term" value="P:proteolysis"/>
    <property type="evidence" value="ECO:0007669"/>
    <property type="project" value="UniProtKB-KW"/>
</dbReference>
<dbReference type="PANTHER" id="PTHR24006:SF687">
    <property type="entry name" value="UBIQUITIN CARBOXYL-TERMINAL HYDROLASE 10"/>
    <property type="match status" value="1"/>
</dbReference>
<feature type="region of interest" description="Disordered" evidence="7">
    <location>
        <begin position="326"/>
        <end position="348"/>
    </location>
</feature>
<comment type="caution">
    <text evidence="9">The sequence shown here is derived from an EMBL/GenBank/DDBJ whole genome shotgun (WGS) entry which is preliminary data.</text>
</comment>
<protein>
    <recommendedName>
        <fullName evidence="6">Ubiquitin carboxyl-terminal hydrolase</fullName>
        <ecNumber evidence="6">3.4.19.12</ecNumber>
    </recommendedName>
</protein>
<dbReference type="InterPro" id="IPR018200">
    <property type="entry name" value="USP_CS"/>
</dbReference>
<dbReference type="InterPro" id="IPR001394">
    <property type="entry name" value="Peptidase_C19_UCH"/>
</dbReference>